<evidence type="ECO:0000313" key="4">
    <source>
        <dbReference type="EMBL" id="OCA72299.1"/>
    </source>
</evidence>
<dbReference type="PANTHER" id="PTHR32305:SF15">
    <property type="entry name" value="PROTEIN RHSA-RELATED"/>
    <property type="match status" value="1"/>
</dbReference>
<dbReference type="InterPro" id="IPR045619">
    <property type="entry name" value="DUF6443"/>
</dbReference>
<dbReference type="NCBIfam" id="TIGR03696">
    <property type="entry name" value="Rhs_assc_core"/>
    <property type="match status" value="1"/>
</dbReference>
<dbReference type="RefSeq" id="WP_065394523.1">
    <property type="nucleotide sequence ID" value="NZ_MAYH01000023.1"/>
</dbReference>
<dbReference type="PANTHER" id="PTHR32305">
    <property type="match status" value="1"/>
</dbReference>
<feature type="chain" id="PRO_5008620779" description="DUF6443 domain-containing protein" evidence="2">
    <location>
        <begin position="20"/>
        <end position="1217"/>
    </location>
</feature>
<sequence>MKKIIIPIGMLLIAHSAYGQLTQEENYVQTKTYLDYNASGQATKVSETVQYFDGLGRPKQTVNVKASPLGRDVVSSVIYDPFGRQTWDYLPVPQNGTQNGGIYTQTSGFSGYPVGDPTGVYAGEKIHSEKILESSPLNRVQEQYQVGNDWTGKPVKFEYDANLHEDYVRMYEPTTTWVEGRTETAIALNQYFFPSQLYKNTITDEDGNKTIEFKNTKGQLILSRKVLNASENADTYYVYNEYGQLAFVIPPLASAPTIVDSTKEKLYYQYRYDGRGRLVEKKLPGKGWEYMVYDIQDRPVAIQDANLRAKGQWIYTKYDQFGRVAYTGTNIGGNRLDEQSLATGFGINNVKRSRVVFWNYSGMDIYYDHTGTYPNFNFLNILSINYYDNYPFYGFRPPFPSNIQGEPVLTDSSSPEGKSTKGLPVMTLIKNIEDDRWTKNYTYYDMKGRVIGTHSINHLGGYTRTESRLDFVGLPLNTVTTHRRYDSDDGITIAERFVYDSQNRLLQHWHKVDSKPEQLLAENTYNELSQLKNKKVGNNLQSIDYAYNIRGWMTDINKDQMGVADLGGKLFSYKIKYNQKTGITNPDSALFPGKDVKPKYNGNIAEVDWRAVESLGANPSLTPKRYGYAYDSLNRLTAGYYQNPQNPNSKEHTESLSYDLNGNITNLYRTSVMNGTTAMVIDNLVYNYGTPGNIGNRLLDVRDNSTNKAGYEGGGKPINYDVNGNMTDMLDKNISRIGYNYLNLPNDILIEKSDIETTTVKTKYTATGVKLKKEFTSSIVGIAGVSTTKKTTDYLDGFQYLKSEATSPGGGGSTESLSETSVAMERQAFTLQGPVNPTDPDIDPPFGSGDGGNVEYKMPDLQFFPTAEGFYDYKKNQYIYQYKDHLGNVRISFGRTSAGALEITDANDYYPFGMNHLKTGNAFFGQGNYKNYKYNGKELQETGMYDYGARLYMSDLGRWGVVDPLAEKYRRWSPYNYAMNNPIRFIDPDGRGVADIRINGTESDNALKELQKSVGSDITLSRDTKSGNITYVQNTKGSLSGNSADVAKIINDHSVVVNVSAENKLTTSSGLTHNGGAFLGNSLDASTKIVTGEQAINPEILGRLGDFAGKPGEGVLHEISESYEGALISRKENNYVGAATQSDALDSNSVYYRAHNAAVKQPGGNMELQYMTNDGLILKNPTGLTTGTNGTDVKKIMFNSSGRTIFTKYPDGTFTTY</sequence>
<dbReference type="AlphaFoldDB" id="A0A1B8ZL20"/>
<feature type="signal peptide" evidence="2">
    <location>
        <begin position="1"/>
        <end position="19"/>
    </location>
</feature>
<feature type="region of interest" description="Disordered" evidence="1">
    <location>
        <begin position="831"/>
        <end position="851"/>
    </location>
</feature>
<comment type="caution">
    <text evidence="4">The sequence shown here is derived from an EMBL/GenBank/DDBJ whole genome shotgun (WGS) entry which is preliminary data.</text>
</comment>
<evidence type="ECO:0000313" key="5">
    <source>
        <dbReference type="Proteomes" id="UP000092651"/>
    </source>
</evidence>
<name>A0A1B8ZL20_9FLAO</name>
<organism evidence="4 5">
    <name type="scientific">Chryseobacterium artocarpi</name>
    <dbReference type="NCBI Taxonomy" id="1414727"/>
    <lineage>
        <taxon>Bacteria</taxon>
        <taxon>Pseudomonadati</taxon>
        <taxon>Bacteroidota</taxon>
        <taxon>Flavobacteriia</taxon>
        <taxon>Flavobacteriales</taxon>
        <taxon>Weeksellaceae</taxon>
        <taxon>Chryseobacterium group</taxon>
        <taxon>Chryseobacterium</taxon>
    </lineage>
</organism>
<keyword evidence="2" id="KW-0732">Signal</keyword>
<dbReference type="Proteomes" id="UP000092651">
    <property type="component" value="Unassembled WGS sequence"/>
</dbReference>
<proteinExistence type="predicted"/>
<evidence type="ECO:0000259" key="3">
    <source>
        <dbReference type="Pfam" id="PF20041"/>
    </source>
</evidence>
<gene>
    <name evidence="4" type="ORF">BBI01_09180</name>
</gene>
<evidence type="ECO:0000256" key="2">
    <source>
        <dbReference type="SAM" id="SignalP"/>
    </source>
</evidence>
<dbReference type="Gene3D" id="2.180.10.10">
    <property type="entry name" value="RHS repeat-associated core"/>
    <property type="match status" value="1"/>
</dbReference>
<dbReference type="InterPro" id="IPR022385">
    <property type="entry name" value="Rhs_assc_core"/>
</dbReference>
<dbReference type="EMBL" id="MAYH01000023">
    <property type="protein sequence ID" value="OCA72299.1"/>
    <property type="molecule type" value="Genomic_DNA"/>
</dbReference>
<reference evidence="4 5" key="1">
    <citation type="submission" date="2016-07" db="EMBL/GenBank/DDBJ databases">
        <authorList>
            <person name="Jeong J.-J."/>
            <person name="Kim D.W."/>
            <person name="Sang M.K."/>
            <person name="Choi I.-G."/>
            <person name="Kim K.D."/>
        </authorList>
    </citation>
    <scope>NUCLEOTIDE SEQUENCE [LARGE SCALE GENOMIC DNA]</scope>
    <source>
        <strain evidence="4 5">UTM-3</strain>
    </source>
</reference>
<feature type="domain" description="DUF6443" evidence="3">
    <location>
        <begin position="31"/>
        <end position="157"/>
    </location>
</feature>
<dbReference type="InterPro" id="IPR050708">
    <property type="entry name" value="T6SS_VgrG/RHS"/>
</dbReference>
<dbReference type="OrthoDB" id="2972467at2"/>
<accession>A0A1B8ZL20</accession>
<dbReference type="Pfam" id="PF20041">
    <property type="entry name" value="DUF6443"/>
    <property type="match status" value="1"/>
</dbReference>
<keyword evidence="5" id="KW-1185">Reference proteome</keyword>
<protein>
    <recommendedName>
        <fullName evidence="3">DUF6443 domain-containing protein</fullName>
    </recommendedName>
</protein>
<evidence type="ECO:0000256" key="1">
    <source>
        <dbReference type="SAM" id="MobiDB-lite"/>
    </source>
</evidence>